<dbReference type="GeneTree" id="ENSGT00940000154610"/>
<reference evidence="11" key="2">
    <citation type="submission" date="2025-09" db="UniProtKB">
        <authorList>
            <consortium name="Ensembl"/>
        </authorList>
    </citation>
    <scope>IDENTIFICATION</scope>
</reference>
<dbReference type="GO" id="GO:0097149">
    <property type="term" value="C:centralspindlin complex"/>
    <property type="evidence" value="ECO:0007669"/>
    <property type="project" value="TreeGrafter"/>
</dbReference>
<keyword evidence="2" id="KW-0217">Developmental protein</keyword>
<keyword evidence="7" id="KW-0744">Spermatogenesis</keyword>
<dbReference type="OrthoDB" id="2218807at2759"/>
<dbReference type="GO" id="GO:0007283">
    <property type="term" value="P:spermatogenesis"/>
    <property type="evidence" value="ECO:0007669"/>
    <property type="project" value="UniProtKB-KW"/>
</dbReference>
<protein>
    <submittedName>
        <fullName evidence="11">Uncharacterized protein</fullName>
    </submittedName>
</protein>
<evidence type="ECO:0000256" key="3">
    <source>
        <dbReference type="ARBA" id="ARBA00022723"/>
    </source>
</evidence>
<evidence type="ECO:0000313" key="12">
    <source>
        <dbReference type="Proteomes" id="UP000694569"/>
    </source>
</evidence>
<evidence type="ECO:0000256" key="6">
    <source>
        <dbReference type="ARBA" id="ARBA00022833"/>
    </source>
</evidence>
<evidence type="ECO:0000256" key="1">
    <source>
        <dbReference type="ARBA" id="ARBA00022468"/>
    </source>
</evidence>
<evidence type="ECO:0000256" key="4">
    <source>
        <dbReference type="ARBA" id="ARBA00022771"/>
    </source>
</evidence>
<dbReference type="InterPro" id="IPR000198">
    <property type="entry name" value="RhoGAP_dom"/>
</dbReference>
<dbReference type="InterPro" id="IPR002219">
    <property type="entry name" value="PKC_DAG/PE"/>
</dbReference>
<keyword evidence="1" id="KW-0343">GTPase activation</keyword>
<dbReference type="SUPFAM" id="SSF57889">
    <property type="entry name" value="Cysteine-rich domain"/>
    <property type="match status" value="1"/>
</dbReference>
<dbReference type="InterPro" id="IPR008936">
    <property type="entry name" value="Rho_GTPase_activation_prot"/>
</dbReference>
<evidence type="ECO:0000259" key="10">
    <source>
        <dbReference type="PROSITE" id="PS50238"/>
    </source>
</evidence>
<feature type="domain" description="Rho-GAP" evidence="10">
    <location>
        <begin position="357"/>
        <end position="547"/>
    </location>
</feature>
<accession>A0A8C5Q9C6</accession>
<dbReference type="GO" id="GO:0051256">
    <property type="term" value="P:mitotic spindle midzone assembly"/>
    <property type="evidence" value="ECO:0007669"/>
    <property type="project" value="TreeGrafter"/>
</dbReference>
<dbReference type="GO" id="GO:0008270">
    <property type="term" value="F:zinc ion binding"/>
    <property type="evidence" value="ECO:0007669"/>
    <property type="project" value="UniProtKB-KW"/>
</dbReference>
<keyword evidence="5" id="KW-0221">Differentiation</keyword>
<sequence>MSPNGDTGRGAKAAERVWETRKRALQAYFDQMMKIVDLNVSAEEEFLQVARSFDVVRKRWQRAEVELKDKREFLIKCESERSALQVMLKHARNQVDVEMRKRQKVEIELDKVERQLQLIGDLLKADGQTAAPLCDSVLAFIGRGRVPAAHDGNRTSFVDDSFLSYSGISYDRTDDDLDLDELPGRPIKPKERRRSSLTPVIAPLLRRSRHSVSAVVSEHAKEPVTAKSTMLVTGGGPVHATTSVEAVPRRKSRKSRAIFCLQDQTLPQITEAEHELEAEIVPAAPVNPAQTHAFLSKTMIRAELCAVCGQKTRFGKMSLKCRDCRILIHPECKEYCSRACASQQAPTQSTFPKNGQGVLADFAPSSSPRIPSLVIQCVHEIERRGLAERGIYRLSGCDRQVKELKQKLLNGKVKAQQLEREDIHAVCGALKEFLRNLQEPLLTFSLHSQFLDAADLCDENDARAEICQAVHELPAANRETLSFLILHLNRVMNSPVCKMDKMNLSRVFGPTLVGYSVPNPSPLMIMQDTARQAKVMMLLLSVHCGFWSQFISGNQENQNCDSVTQAQGRLFRPLTSPEMVLFTSSNYPATESRGAVVKKHLGGWNWRALGYRCEHSTRISPLNDEGREDAEKKSLQYHRKCRQIRTFRPI</sequence>
<dbReference type="PROSITE" id="PS50238">
    <property type="entry name" value="RHOGAP"/>
    <property type="match status" value="1"/>
</dbReference>
<dbReference type="SUPFAM" id="SSF48350">
    <property type="entry name" value="GTPase activation domain, GAP"/>
    <property type="match status" value="1"/>
</dbReference>
<dbReference type="SMART" id="SM00324">
    <property type="entry name" value="RhoGAP"/>
    <property type="match status" value="1"/>
</dbReference>
<evidence type="ECO:0000259" key="9">
    <source>
        <dbReference type="PROSITE" id="PS50081"/>
    </source>
</evidence>
<dbReference type="GO" id="GO:0005096">
    <property type="term" value="F:GTPase activator activity"/>
    <property type="evidence" value="ECO:0007669"/>
    <property type="project" value="UniProtKB-KW"/>
</dbReference>
<dbReference type="GO" id="GO:0000281">
    <property type="term" value="P:mitotic cytokinesis"/>
    <property type="evidence" value="ECO:0007669"/>
    <property type="project" value="TreeGrafter"/>
</dbReference>
<dbReference type="PANTHER" id="PTHR46199:SF6">
    <property type="entry name" value="RAC GTPASE ACTIVATING PROTEIN 1"/>
    <property type="match status" value="1"/>
</dbReference>
<dbReference type="GO" id="GO:0051233">
    <property type="term" value="C:spindle midzone"/>
    <property type="evidence" value="ECO:0007669"/>
    <property type="project" value="TreeGrafter"/>
</dbReference>
<evidence type="ECO:0000256" key="5">
    <source>
        <dbReference type="ARBA" id="ARBA00022782"/>
    </source>
</evidence>
<dbReference type="PANTHER" id="PTHR46199">
    <property type="entry name" value="RAC GTPASE-ACTIVATING PROTEIN 1"/>
    <property type="match status" value="1"/>
</dbReference>
<feature type="domain" description="Phorbol-ester/DAG-type" evidence="9">
    <location>
        <begin position="291"/>
        <end position="340"/>
    </location>
</feature>
<keyword evidence="8" id="KW-0175">Coiled coil</keyword>
<name>A0A8C5Q9C6_9ANUR</name>
<keyword evidence="4" id="KW-0863">Zinc-finger</keyword>
<reference evidence="11" key="1">
    <citation type="submission" date="2025-08" db="UniProtKB">
        <authorList>
            <consortium name="Ensembl"/>
        </authorList>
    </citation>
    <scope>IDENTIFICATION</scope>
</reference>
<dbReference type="InterPro" id="IPR046349">
    <property type="entry name" value="C1-like_sf"/>
</dbReference>
<dbReference type="FunFam" id="3.30.60.20:FF:000033">
    <property type="entry name" value="Rac GTPase-activating protein 1"/>
    <property type="match status" value="1"/>
</dbReference>
<dbReference type="GO" id="GO:0032154">
    <property type="term" value="C:cleavage furrow"/>
    <property type="evidence" value="ECO:0007669"/>
    <property type="project" value="TreeGrafter"/>
</dbReference>
<dbReference type="GO" id="GO:0005634">
    <property type="term" value="C:nucleus"/>
    <property type="evidence" value="ECO:0007669"/>
    <property type="project" value="TreeGrafter"/>
</dbReference>
<keyword evidence="3" id="KW-0479">Metal-binding</keyword>
<proteinExistence type="predicted"/>
<evidence type="ECO:0000256" key="2">
    <source>
        <dbReference type="ARBA" id="ARBA00022473"/>
    </source>
</evidence>
<evidence type="ECO:0000313" key="11">
    <source>
        <dbReference type="Ensembl" id="ENSLLEP00000033634.1"/>
    </source>
</evidence>
<dbReference type="GO" id="GO:0007266">
    <property type="term" value="P:Rho protein signal transduction"/>
    <property type="evidence" value="ECO:0007669"/>
    <property type="project" value="TreeGrafter"/>
</dbReference>
<dbReference type="CDD" id="cd20821">
    <property type="entry name" value="C1_MgcRacGAP"/>
    <property type="match status" value="1"/>
</dbReference>
<evidence type="ECO:0000256" key="8">
    <source>
        <dbReference type="SAM" id="Coils"/>
    </source>
</evidence>
<evidence type="ECO:0000256" key="7">
    <source>
        <dbReference type="ARBA" id="ARBA00022871"/>
    </source>
</evidence>
<dbReference type="CDD" id="cd04382">
    <property type="entry name" value="RhoGAP_MgcRacGAP"/>
    <property type="match status" value="1"/>
</dbReference>
<dbReference type="PROSITE" id="PS50081">
    <property type="entry name" value="ZF_DAG_PE_2"/>
    <property type="match status" value="1"/>
</dbReference>
<keyword evidence="6" id="KW-0862">Zinc</keyword>
<dbReference type="Pfam" id="PF00620">
    <property type="entry name" value="RhoGAP"/>
    <property type="match status" value="1"/>
</dbReference>
<feature type="coiled-coil region" evidence="8">
    <location>
        <begin position="88"/>
        <end position="115"/>
    </location>
</feature>
<dbReference type="GO" id="GO:0030154">
    <property type="term" value="P:cell differentiation"/>
    <property type="evidence" value="ECO:0007669"/>
    <property type="project" value="UniProtKB-KW"/>
</dbReference>
<dbReference type="Gene3D" id="3.30.60.20">
    <property type="match status" value="1"/>
</dbReference>
<dbReference type="GO" id="GO:0030496">
    <property type="term" value="C:midbody"/>
    <property type="evidence" value="ECO:0007669"/>
    <property type="project" value="TreeGrafter"/>
</dbReference>
<organism evidence="11 12">
    <name type="scientific">Leptobrachium leishanense</name>
    <name type="common">Leishan spiny toad</name>
    <dbReference type="NCBI Taxonomy" id="445787"/>
    <lineage>
        <taxon>Eukaryota</taxon>
        <taxon>Metazoa</taxon>
        <taxon>Chordata</taxon>
        <taxon>Craniata</taxon>
        <taxon>Vertebrata</taxon>
        <taxon>Euteleostomi</taxon>
        <taxon>Amphibia</taxon>
        <taxon>Batrachia</taxon>
        <taxon>Anura</taxon>
        <taxon>Pelobatoidea</taxon>
        <taxon>Megophryidae</taxon>
        <taxon>Leptobrachium</taxon>
    </lineage>
</organism>
<dbReference type="Ensembl" id="ENSLLET00000034910.1">
    <property type="protein sequence ID" value="ENSLLEP00000033634.1"/>
    <property type="gene ID" value="ENSLLEG00000021281.1"/>
</dbReference>
<keyword evidence="12" id="KW-1185">Reference proteome</keyword>
<dbReference type="Gene3D" id="1.10.555.10">
    <property type="entry name" value="Rho GTPase activation protein"/>
    <property type="match status" value="1"/>
</dbReference>
<dbReference type="Proteomes" id="UP000694569">
    <property type="component" value="Unplaced"/>
</dbReference>
<dbReference type="AlphaFoldDB" id="A0A8C5Q9C6"/>